<dbReference type="Gene3D" id="3.40.50.300">
    <property type="entry name" value="P-loop containing nucleotide triphosphate hydrolases"/>
    <property type="match status" value="2"/>
</dbReference>
<dbReference type="CDD" id="cd04488">
    <property type="entry name" value="RecG_wedge_OBF"/>
    <property type="match status" value="1"/>
</dbReference>
<name>A0A7W8Y9N1_9MICC</name>
<dbReference type="InterPro" id="IPR033454">
    <property type="entry name" value="RecG_wedge"/>
</dbReference>
<evidence type="ECO:0000256" key="4">
    <source>
        <dbReference type="ARBA" id="ARBA00022806"/>
    </source>
</evidence>
<evidence type="ECO:0000256" key="3">
    <source>
        <dbReference type="ARBA" id="ARBA00022801"/>
    </source>
</evidence>
<dbReference type="SMART" id="SM00487">
    <property type="entry name" value="DEXDc"/>
    <property type="match status" value="1"/>
</dbReference>
<dbReference type="Proteomes" id="UP000523863">
    <property type="component" value="Unassembled WGS sequence"/>
</dbReference>
<gene>
    <name evidence="11" type="ORF">BKA12_000589</name>
</gene>
<dbReference type="InterPro" id="IPR045562">
    <property type="entry name" value="RecG_dom3_C"/>
</dbReference>
<keyword evidence="4 11" id="KW-0347">Helicase</keyword>
<evidence type="ECO:0000256" key="1">
    <source>
        <dbReference type="ARBA" id="ARBA00022741"/>
    </source>
</evidence>
<evidence type="ECO:0000256" key="5">
    <source>
        <dbReference type="ARBA" id="ARBA00022840"/>
    </source>
</evidence>
<dbReference type="PROSITE" id="PS51194">
    <property type="entry name" value="HELICASE_CTER"/>
    <property type="match status" value="1"/>
</dbReference>
<dbReference type="InterPro" id="IPR014001">
    <property type="entry name" value="Helicase_ATP-bd"/>
</dbReference>
<dbReference type="InterPro" id="IPR047112">
    <property type="entry name" value="RecG/Mfd"/>
</dbReference>
<dbReference type="EMBL" id="JACHBL010000001">
    <property type="protein sequence ID" value="MBB5597509.1"/>
    <property type="molecule type" value="Genomic_DNA"/>
</dbReference>
<dbReference type="InterPro" id="IPR001650">
    <property type="entry name" value="Helicase_C-like"/>
</dbReference>
<dbReference type="PROSITE" id="PS51192">
    <property type="entry name" value="HELICASE_ATP_BIND_1"/>
    <property type="match status" value="1"/>
</dbReference>
<dbReference type="PANTHER" id="PTHR47964:SF1">
    <property type="entry name" value="ATP-DEPENDENT DNA HELICASE HOMOLOG RECG, CHLOROPLASTIC"/>
    <property type="match status" value="1"/>
</dbReference>
<keyword evidence="7" id="KW-0234">DNA repair</keyword>
<dbReference type="GO" id="GO:0006281">
    <property type="term" value="P:DNA repair"/>
    <property type="evidence" value="ECO:0007669"/>
    <property type="project" value="UniProtKB-KW"/>
</dbReference>
<dbReference type="RefSeq" id="WP_183640538.1">
    <property type="nucleotide sequence ID" value="NZ_JACHBL010000001.1"/>
</dbReference>
<dbReference type="Pfam" id="PF19833">
    <property type="entry name" value="RecG_dom3_C"/>
    <property type="match status" value="1"/>
</dbReference>
<dbReference type="Pfam" id="PF17191">
    <property type="entry name" value="RecG_wedge"/>
    <property type="match status" value="1"/>
</dbReference>
<dbReference type="InterPro" id="IPR012340">
    <property type="entry name" value="NA-bd_OB-fold"/>
</dbReference>
<evidence type="ECO:0000313" key="11">
    <source>
        <dbReference type="EMBL" id="MBB5597509.1"/>
    </source>
</evidence>
<keyword evidence="1" id="KW-0547">Nucleotide-binding</keyword>
<keyword evidence="2" id="KW-0227">DNA damage</keyword>
<evidence type="ECO:0000256" key="6">
    <source>
        <dbReference type="ARBA" id="ARBA00023125"/>
    </source>
</evidence>
<dbReference type="AlphaFoldDB" id="A0A7W8Y9N1"/>
<dbReference type="InterPro" id="IPR011545">
    <property type="entry name" value="DEAD/DEAH_box_helicase_dom"/>
</dbReference>
<reference evidence="11 12" key="1">
    <citation type="submission" date="2020-08" db="EMBL/GenBank/DDBJ databases">
        <title>Sequencing the genomes of 1000 actinobacteria strains.</title>
        <authorList>
            <person name="Klenk H.-P."/>
        </authorList>
    </citation>
    <scope>NUCLEOTIDE SEQUENCE [LARGE SCALE GENOMIC DNA]</scope>
    <source>
        <strain evidence="11 12">DSM 23694</strain>
    </source>
</reference>
<evidence type="ECO:0000313" key="12">
    <source>
        <dbReference type="Proteomes" id="UP000523863"/>
    </source>
</evidence>
<dbReference type="Pfam" id="PF00270">
    <property type="entry name" value="DEAD"/>
    <property type="match status" value="1"/>
</dbReference>
<evidence type="ECO:0000259" key="10">
    <source>
        <dbReference type="PROSITE" id="PS51194"/>
    </source>
</evidence>
<protein>
    <recommendedName>
        <fullName evidence="8">Probable DNA 3'-5' helicase RecG</fullName>
    </recommendedName>
</protein>
<organism evidence="11 12">
    <name type="scientific">Neomicrococcus lactis</name>
    <dbReference type="NCBI Taxonomy" id="732241"/>
    <lineage>
        <taxon>Bacteria</taxon>
        <taxon>Bacillati</taxon>
        <taxon>Actinomycetota</taxon>
        <taxon>Actinomycetes</taxon>
        <taxon>Micrococcales</taxon>
        <taxon>Micrococcaceae</taxon>
        <taxon>Neomicrococcus</taxon>
    </lineage>
</organism>
<dbReference type="SUPFAM" id="SSF50249">
    <property type="entry name" value="Nucleic acid-binding proteins"/>
    <property type="match status" value="1"/>
</dbReference>
<accession>A0A7W8Y9N1</accession>
<keyword evidence="3 11" id="KW-0378">Hydrolase</keyword>
<dbReference type="GO" id="GO:0016787">
    <property type="term" value="F:hydrolase activity"/>
    <property type="evidence" value="ECO:0007669"/>
    <property type="project" value="UniProtKB-KW"/>
</dbReference>
<dbReference type="SMART" id="SM00490">
    <property type="entry name" value="HELICc"/>
    <property type="match status" value="1"/>
</dbReference>
<evidence type="ECO:0000256" key="7">
    <source>
        <dbReference type="ARBA" id="ARBA00023204"/>
    </source>
</evidence>
<dbReference type="SUPFAM" id="SSF52540">
    <property type="entry name" value="P-loop containing nucleoside triphosphate hydrolases"/>
    <property type="match status" value="2"/>
</dbReference>
<keyword evidence="5" id="KW-0067">ATP-binding</keyword>
<dbReference type="GO" id="GO:0005524">
    <property type="term" value="F:ATP binding"/>
    <property type="evidence" value="ECO:0007669"/>
    <property type="project" value="UniProtKB-KW"/>
</dbReference>
<comment type="caution">
    <text evidence="11">The sequence shown here is derived from an EMBL/GenBank/DDBJ whole genome shotgun (WGS) entry which is preliminary data.</text>
</comment>
<feature type="domain" description="Helicase ATP-binding" evidence="9">
    <location>
        <begin position="290"/>
        <end position="463"/>
    </location>
</feature>
<evidence type="ECO:0000259" key="9">
    <source>
        <dbReference type="PROSITE" id="PS51192"/>
    </source>
</evidence>
<feature type="domain" description="Helicase C-terminal" evidence="10">
    <location>
        <begin position="485"/>
        <end position="666"/>
    </location>
</feature>
<dbReference type="GO" id="GO:0003677">
    <property type="term" value="F:DNA binding"/>
    <property type="evidence" value="ECO:0007669"/>
    <property type="project" value="UniProtKB-KW"/>
</dbReference>
<proteinExistence type="predicted"/>
<keyword evidence="6" id="KW-0238">DNA-binding</keyword>
<dbReference type="Pfam" id="PF00271">
    <property type="entry name" value="Helicase_C"/>
    <property type="match status" value="1"/>
</dbReference>
<dbReference type="GO" id="GO:0003678">
    <property type="term" value="F:DNA helicase activity"/>
    <property type="evidence" value="ECO:0007669"/>
    <property type="project" value="TreeGrafter"/>
</dbReference>
<dbReference type="Gene3D" id="2.40.50.140">
    <property type="entry name" value="Nucleic acid-binding proteins"/>
    <property type="match status" value="1"/>
</dbReference>
<dbReference type="PANTHER" id="PTHR47964">
    <property type="entry name" value="ATP-DEPENDENT DNA HELICASE HOMOLOG RECG, CHLOROPLASTIC"/>
    <property type="match status" value="1"/>
</dbReference>
<dbReference type="CDD" id="cd17992">
    <property type="entry name" value="DEXHc_RecG"/>
    <property type="match status" value="1"/>
</dbReference>
<keyword evidence="12" id="KW-1185">Reference proteome</keyword>
<evidence type="ECO:0000256" key="2">
    <source>
        <dbReference type="ARBA" id="ARBA00022763"/>
    </source>
</evidence>
<sequence length="733" mass="80253">MTSTFSGLEPLSPLARALADKRNTFEKTFGYTTVEDLLFHFPRRYLDVADISPISALEIGEDASVYARVERVSERKMNTRKGFILEVIVTDLHPTSDSLLGESEELSLTFFNGYQARKDLVPGAVGVFSGELSTYRNQRVLTQPEYTLLADEEEAAARPFPIYARKQNIAQERIRAAVSTLLDQIDQDSFPDPIPQEVLSKHGYPDLVTALKTVHRPDNVKDAYRARRRFAFQEAFYLQATLAERRAANSEERAVARELKSGGVLEAFDASLPYQLTPGQQEVGDILSRDLANSKPMNRLLQGEVGSGKTLVALRAMLQVIDAGGQAVLVAPTEVLAQQHAQSIAAMLGPLGMDGQLGGAETATSVELLTGSMGAAAKKKALLNIAKGDAGIIVGTHALFSDNVSFFDLGLVVIDEQHRFGVEQRDTLRNRAEVTAHMLVMTATPIPRTVAMTVFGDLEPLVLQGLPSGRKPVKSFVVPTWNKKWLTRMVERMSEEVGAGHQVFVVCPRITESDSASKSAEGKGGDAAQAQRTTVDQMVAYLSSRPELKSARIAALHGQQHSELKSTTMDQFARHETDILVSTTVIEVGVDIPNATIMAIIDAENFGTAQIHQLRGRIGRGGLDGTCFLVTSLEQDHASFERLDRIASISDGFVLAEEDLKVRREGNVLGTEQAGSRSTLKELRVMRDAALISQARADAEELISRGSLDSYPGLRAAIDRWFDQDTQEYLERG</sequence>
<dbReference type="InterPro" id="IPR027417">
    <property type="entry name" value="P-loop_NTPase"/>
</dbReference>
<evidence type="ECO:0000256" key="8">
    <source>
        <dbReference type="ARBA" id="ARBA00049819"/>
    </source>
</evidence>